<evidence type="ECO:0000313" key="3">
    <source>
        <dbReference type="Proteomes" id="UP001157911"/>
    </source>
</evidence>
<feature type="transmembrane region" description="Helical" evidence="1">
    <location>
        <begin position="42"/>
        <end position="61"/>
    </location>
</feature>
<keyword evidence="3" id="KW-1185">Reference proteome</keyword>
<accession>A0ABY1NI55</accession>
<keyword evidence="1" id="KW-0472">Membrane</keyword>
<keyword evidence="1" id="KW-0812">Transmembrane</keyword>
<comment type="caution">
    <text evidence="2">The sequence shown here is derived from an EMBL/GenBank/DDBJ whole genome shotgun (WGS) entry which is preliminary data.</text>
</comment>
<evidence type="ECO:0000313" key="2">
    <source>
        <dbReference type="EMBL" id="SMP10415.1"/>
    </source>
</evidence>
<name>A0ABY1NI55_9BACT</name>
<gene>
    <name evidence="2" type="ORF">SAMN06265339_0798</name>
</gene>
<keyword evidence="1" id="KW-1133">Transmembrane helix</keyword>
<organism evidence="2 3">
    <name type="scientific">Desulfurobacterium pacificum</name>
    <dbReference type="NCBI Taxonomy" id="240166"/>
    <lineage>
        <taxon>Bacteria</taxon>
        <taxon>Pseudomonadati</taxon>
        <taxon>Aquificota</taxon>
        <taxon>Aquificia</taxon>
        <taxon>Desulfurobacteriales</taxon>
        <taxon>Desulfurobacteriaceae</taxon>
        <taxon>Desulfurobacterium</taxon>
    </lineage>
</organism>
<dbReference type="EMBL" id="FXUB01000002">
    <property type="protein sequence ID" value="SMP10415.1"/>
    <property type="molecule type" value="Genomic_DNA"/>
</dbReference>
<dbReference type="RefSeq" id="WP_283400285.1">
    <property type="nucleotide sequence ID" value="NZ_FXUB01000002.1"/>
</dbReference>
<proteinExistence type="predicted"/>
<sequence>MKEALKEEIGVWKENLKAVIYLFVIDITGTTARAVKVGVVDAWVIAGVLLAYLLLGIYILVWKQINKFLNQLKEIE</sequence>
<protein>
    <submittedName>
        <fullName evidence="2">Uncharacterized protein</fullName>
    </submittedName>
</protein>
<evidence type="ECO:0000256" key="1">
    <source>
        <dbReference type="SAM" id="Phobius"/>
    </source>
</evidence>
<dbReference type="Proteomes" id="UP001157911">
    <property type="component" value="Unassembled WGS sequence"/>
</dbReference>
<reference evidence="2 3" key="1">
    <citation type="submission" date="2017-05" db="EMBL/GenBank/DDBJ databases">
        <authorList>
            <person name="Varghese N."/>
            <person name="Submissions S."/>
        </authorList>
    </citation>
    <scope>NUCLEOTIDE SEQUENCE [LARGE SCALE GENOMIC DNA]</scope>
    <source>
        <strain evidence="2 3">DSM 15522</strain>
    </source>
</reference>